<reference evidence="6 7" key="1">
    <citation type="submission" date="2024-04" db="EMBL/GenBank/DDBJ databases">
        <title>Phylogenomic analyses of a clade within the roseobacter group suggest taxonomic reassignments of species of the genera Aestuariivita, Citreicella, Loktanella, Nautella, Pelagibaca, Ruegeria, Thalassobius, Thiobacimonas and Tropicibacter, and the proposal o.</title>
        <authorList>
            <person name="Jeon C.O."/>
        </authorList>
    </citation>
    <scope>NUCLEOTIDE SEQUENCE [LARGE SCALE GENOMIC DNA]</scope>
    <source>
        <strain evidence="6 7">G8-12</strain>
    </source>
</reference>
<evidence type="ECO:0000256" key="4">
    <source>
        <dbReference type="PROSITE-ProRule" id="PRU00335"/>
    </source>
</evidence>
<sequence>MSSKSEKTRARILQTTLDLLASGSPQQTRISDIAKASGISRQALYLHYPNRAELLIAATKYLDERVNIDDSLAESRTATDGKARLSAFMRAWGNHIPVIYGIGRALMAMSETDTEARAAWDNRMAAVRHGCAAAVKALIRDGVLRADLTEASATDLLWTLLSVRNWEALTQTCGWSQDRYLSEMTRLAKAALMDTAPGE</sequence>
<evidence type="ECO:0000259" key="5">
    <source>
        <dbReference type="PROSITE" id="PS50977"/>
    </source>
</evidence>
<dbReference type="KEGG" id="yag:AABB28_00920"/>
<dbReference type="Gene3D" id="1.10.357.10">
    <property type="entry name" value="Tetracycline Repressor, domain 2"/>
    <property type="match status" value="1"/>
</dbReference>
<keyword evidence="3" id="KW-0804">Transcription</keyword>
<dbReference type="EMBL" id="CP151762">
    <property type="protein sequence ID" value="WZU63918.1"/>
    <property type="molecule type" value="Genomic_DNA"/>
</dbReference>
<keyword evidence="1" id="KW-0805">Transcription regulation</keyword>
<dbReference type="SUPFAM" id="SSF48498">
    <property type="entry name" value="Tetracyclin repressor-like, C-terminal domain"/>
    <property type="match status" value="1"/>
</dbReference>
<organism evidence="6 7">
    <name type="scientific">Yoonia algicola</name>
    <dbReference type="NCBI Taxonomy" id="3137368"/>
    <lineage>
        <taxon>Bacteria</taxon>
        <taxon>Pseudomonadati</taxon>
        <taxon>Pseudomonadota</taxon>
        <taxon>Alphaproteobacteria</taxon>
        <taxon>Rhodobacterales</taxon>
        <taxon>Paracoccaceae</taxon>
        <taxon>Yoonia</taxon>
    </lineage>
</organism>
<dbReference type="PANTHER" id="PTHR30055">
    <property type="entry name" value="HTH-TYPE TRANSCRIPTIONAL REGULATOR RUTR"/>
    <property type="match status" value="1"/>
</dbReference>
<keyword evidence="2 4" id="KW-0238">DNA-binding</keyword>
<dbReference type="SUPFAM" id="SSF46689">
    <property type="entry name" value="Homeodomain-like"/>
    <property type="match status" value="1"/>
</dbReference>
<evidence type="ECO:0000313" key="6">
    <source>
        <dbReference type="EMBL" id="WZU63918.1"/>
    </source>
</evidence>
<dbReference type="GO" id="GO:0000976">
    <property type="term" value="F:transcription cis-regulatory region binding"/>
    <property type="evidence" value="ECO:0007669"/>
    <property type="project" value="TreeGrafter"/>
</dbReference>
<dbReference type="PROSITE" id="PS50977">
    <property type="entry name" value="HTH_TETR_2"/>
    <property type="match status" value="1"/>
</dbReference>
<protein>
    <submittedName>
        <fullName evidence="6">TetR/AcrR family transcriptional regulator</fullName>
    </submittedName>
</protein>
<evidence type="ECO:0000313" key="7">
    <source>
        <dbReference type="Proteomes" id="UP001451782"/>
    </source>
</evidence>
<dbReference type="InterPro" id="IPR050109">
    <property type="entry name" value="HTH-type_TetR-like_transc_reg"/>
</dbReference>
<evidence type="ECO:0000256" key="3">
    <source>
        <dbReference type="ARBA" id="ARBA00023163"/>
    </source>
</evidence>
<evidence type="ECO:0000256" key="2">
    <source>
        <dbReference type="ARBA" id="ARBA00023125"/>
    </source>
</evidence>
<dbReference type="InterPro" id="IPR009057">
    <property type="entry name" value="Homeodomain-like_sf"/>
</dbReference>
<dbReference type="AlphaFoldDB" id="A0AAN0MFX2"/>
<dbReference type="GO" id="GO:0003700">
    <property type="term" value="F:DNA-binding transcription factor activity"/>
    <property type="evidence" value="ECO:0007669"/>
    <property type="project" value="TreeGrafter"/>
</dbReference>
<gene>
    <name evidence="6" type="ORF">AABB28_00920</name>
</gene>
<keyword evidence="7" id="KW-1185">Reference proteome</keyword>
<accession>A0AAN0MFX2</accession>
<dbReference type="PANTHER" id="PTHR30055:SF234">
    <property type="entry name" value="HTH-TYPE TRANSCRIPTIONAL REGULATOR BETI"/>
    <property type="match status" value="1"/>
</dbReference>
<evidence type="ECO:0000256" key="1">
    <source>
        <dbReference type="ARBA" id="ARBA00023015"/>
    </source>
</evidence>
<name>A0AAN0MFX2_9RHOB</name>
<dbReference type="InterPro" id="IPR001647">
    <property type="entry name" value="HTH_TetR"/>
</dbReference>
<proteinExistence type="predicted"/>
<feature type="DNA-binding region" description="H-T-H motif" evidence="4">
    <location>
        <begin position="29"/>
        <end position="48"/>
    </location>
</feature>
<dbReference type="Pfam" id="PF00440">
    <property type="entry name" value="TetR_N"/>
    <property type="match status" value="1"/>
</dbReference>
<dbReference type="InterPro" id="IPR036271">
    <property type="entry name" value="Tet_transcr_reg_TetR-rel_C_sf"/>
</dbReference>
<dbReference type="RefSeq" id="WP_342070291.1">
    <property type="nucleotide sequence ID" value="NZ_CP151762.1"/>
</dbReference>
<feature type="domain" description="HTH tetR-type" evidence="5">
    <location>
        <begin position="6"/>
        <end position="66"/>
    </location>
</feature>
<dbReference type="Proteomes" id="UP001451782">
    <property type="component" value="Chromosome"/>
</dbReference>